<reference evidence="2" key="1">
    <citation type="journal article" date="2013" name="BMC Genomics">
        <title>Unscrambling butterfly oogenesis.</title>
        <authorList>
            <person name="Carter J.M."/>
            <person name="Baker S.C."/>
            <person name="Pink R."/>
            <person name="Carter D.R."/>
            <person name="Collins A."/>
            <person name="Tomlin J."/>
            <person name="Gibbs M."/>
            <person name="Breuker C.J."/>
        </authorList>
    </citation>
    <scope>NUCLEOTIDE SEQUENCE</scope>
    <source>
        <tissue evidence="2">Ovary</tissue>
    </source>
</reference>
<feature type="region of interest" description="Disordered" evidence="1">
    <location>
        <begin position="1"/>
        <end position="20"/>
    </location>
</feature>
<evidence type="ECO:0000256" key="1">
    <source>
        <dbReference type="SAM" id="MobiDB-lite"/>
    </source>
</evidence>
<feature type="region of interest" description="Disordered" evidence="1">
    <location>
        <begin position="27"/>
        <end position="131"/>
    </location>
</feature>
<protein>
    <submittedName>
        <fullName evidence="2">Uncharacterized protein</fullName>
    </submittedName>
</protein>
<name>S4PBS5_9NEOP</name>
<dbReference type="EMBL" id="GAIX01008195">
    <property type="protein sequence ID" value="JAA84365.1"/>
    <property type="molecule type" value="Transcribed_RNA"/>
</dbReference>
<feature type="compositionally biased region" description="Basic and acidic residues" evidence="1">
    <location>
        <begin position="86"/>
        <end position="108"/>
    </location>
</feature>
<evidence type="ECO:0000313" key="2">
    <source>
        <dbReference type="EMBL" id="JAA84365.1"/>
    </source>
</evidence>
<organism evidence="2">
    <name type="scientific">Pararge aegeria</name>
    <name type="common">speckled wood butterfly</name>
    <dbReference type="NCBI Taxonomy" id="116150"/>
    <lineage>
        <taxon>Eukaryota</taxon>
        <taxon>Metazoa</taxon>
        <taxon>Ecdysozoa</taxon>
        <taxon>Arthropoda</taxon>
        <taxon>Hexapoda</taxon>
        <taxon>Insecta</taxon>
        <taxon>Pterygota</taxon>
        <taxon>Neoptera</taxon>
        <taxon>Endopterygota</taxon>
        <taxon>Lepidoptera</taxon>
        <taxon>Glossata</taxon>
        <taxon>Ditrysia</taxon>
        <taxon>Papilionoidea</taxon>
        <taxon>Nymphalidae</taxon>
        <taxon>Satyrinae</taxon>
        <taxon>Satyrini</taxon>
        <taxon>Parargina</taxon>
        <taxon>Pararge</taxon>
    </lineage>
</organism>
<feature type="non-terminal residue" evidence="2">
    <location>
        <position position="177"/>
    </location>
</feature>
<accession>S4PBS5</accession>
<reference evidence="2" key="2">
    <citation type="submission" date="2013-05" db="EMBL/GenBank/DDBJ databases">
        <authorList>
            <person name="Carter J.-M."/>
            <person name="Baker S.C."/>
            <person name="Pink R."/>
            <person name="Carter D.R.F."/>
            <person name="Collins A."/>
            <person name="Tomlin J."/>
            <person name="Gibbs M."/>
            <person name="Breuker C.J."/>
        </authorList>
    </citation>
    <scope>NUCLEOTIDE SEQUENCE</scope>
    <source>
        <tissue evidence="2">Ovary</tissue>
    </source>
</reference>
<sequence>MQKKEEKEKLKELKAKEREEKRLARLALQESKKIKKEKPEFMGPMGYGPPMRPMQPDRPYGNSPMGPRHPGDFQEQRFPATPRLQVRAELRGIATPEERRPDQHHPAMREGTLSVAGSPQPFKPVAEEPSIITRMPHNMINQQYRGSMMYPPGNAPYRGQGMYQMHPAHPALNAPYR</sequence>
<proteinExistence type="predicted"/>
<dbReference type="AlphaFoldDB" id="S4PBS5"/>